<gene>
    <name evidence="3" type="ORF">P8627_07100</name>
</gene>
<accession>A0ABY8LFD4</accession>
<reference evidence="3 4" key="1">
    <citation type="submission" date="2023-04" db="EMBL/GenBank/DDBJ databases">
        <title>Jannaschia ovalis sp. nov., a marine bacterium isolated from sea tidal flat.</title>
        <authorList>
            <person name="Kwon D.Y."/>
            <person name="Kim J.-J."/>
        </authorList>
    </citation>
    <scope>NUCLEOTIDE SEQUENCE [LARGE SCALE GENOMIC DNA]</scope>
    <source>
        <strain evidence="3 4">GRR-S6-38</strain>
    </source>
</reference>
<dbReference type="Proteomes" id="UP001243420">
    <property type="component" value="Chromosome"/>
</dbReference>
<dbReference type="SUPFAM" id="SSF159501">
    <property type="entry name" value="EreA/ChaN-like"/>
    <property type="match status" value="1"/>
</dbReference>
<protein>
    <submittedName>
        <fullName evidence="3">ChaN family lipoprotein</fullName>
    </submittedName>
</protein>
<keyword evidence="4" id="KW-1185">Reference proteome</keyword>
<organism evidence="3 4">
    <name type="scientific">Jannaschia ovalis</name>
    <dbReference type="NCBI Taxonomy" id="3038773"/>
    <lineage>
        <taxon>Bacteria</taxon>
        <taxon>Pseudomonadati</taxon>
        <taxon>Pseudomonadota</taxon>
        <taxon>Alphaproteobacteria</taxon>
        <taxon>Rhodobacterales</taxon>
        <taxon>Roseobacteraceae</taxon>
        <taxon>Jannaschia</taxon>
    </lineage>
</organism>
<evidence type="ECO:0000313" key="4">
    <source>
        <dbReference type="Proteomes" id="UP001243420"/>
    </source>
</evidence>
<keyword evidence="1" id="KW-0732">Signal</keyword>
<feature type="domain" description="Haem-binding uptake Tiki superfamily ChaN" evidence="2">
    <location>
        <begin position="24"/>
        <end position="201"/>
    </location>
</feature>
<keyword evidence="3" id="KW-0449">Lipoprotein</keyword>
<evidence type="ECO:0000259" key="2">
    <source>
        <dbReference type="Pfam" id="PF04187"/>
    </source>
</evidence>
<evidence type="ECO:0000313" key="3">
    <source>
        <dbReference type="EMBL" id="WGH80020.1"/>
    </source>
</evidence>
<dbReference type="RefSeq" id="WP_279967048.1">
    <property type="nucleotide sequence ID" value="NZ_CP122537.1"/>
</dbReference>
<dbReference type="CDD" id="cd14727">
    <property type="entry name" value="ChanN-like"/>
    <property type="match status" value="1"/>
</dbReference>
<dbReference type="Gene3D" id="3.40.50.11550">
    <property type="match status" value="1"/>
</dbReference>
<sequence>MRGAFGALVALALAGAAGAQTLPELPPAEIYVIGEQHDNPTHHKMQAALVTRIAPTAVVFEMLDADQAARITPGVTRDAATLGPLLDWAESGWPDIAYYAPIMAATDAPILGAAGPADDLSGYGLDAALPDDQQAAREALQAASHCGALPEEILPDFVARQRALDAQFADRTLAALDRYGAPVVLITGNGHARADWGVPAAIARVRPEVAVVTILQGEDGIVPPGGGDLVLDADAPARGDPCDAFR</sequence>
<feature type="signal peptide" evidence="1">
    <location>
        <begin position="1"/>
        <end position="19"/>
    </location>
</feature>
<name>A0ABY8LFD4_9RHOB</name>
<dbReference type="EMBL" id="CP122537">
    <property type="protein sequence ID" value="WGH80020.1"/>
    <property type="molecule type" value="Genomic_DNA"/>
</dbReference>
<feature type="chain" id="PRO_5047549263" evidence="1">
    <location>
        <begin position="20"/>
        <end position="246"/>
    </location>
</feature>
<dbReference type="Pfam" id="PF04187">
    <property type="entry name" value="Cofac_haem_bdg"/>
    <property type="match status" value="1"/>
</dbReference>
<evidence type="ECO:0000256" key="1">
    <source>
        <dbReference type="SAM" id="SignalP"/>
    </source>
</evidence>
<dbReference type="InterPro" id="IPR007314">
    <property type="entry name" value="Cofac_haem-bd_dom"/>
</dbReference>
<proteinExistence type="predicted"/>